<dbReference type="PRINTS" id="PR00791">
    <property type="entry name" value="PEPDIPTASEA"/>
</dbReference>
<dbReference type="GO" id="GO:0006508">
    <property type="term" value="P:proteolysis"/>
    <property type="evidence" value="ECO:0007669"/>
    <property type="project" value="InterPro"/>
</dbReference>
<keyword evidence="3" id="KW-0325">Glycoprotein</keyword>
<dbReference type="Proteomes" id="UP000295724">
    <property type="component" value="Unassembled WGS sequence"/>
</dbReference>
<feature type="active site" description="Proton acceptor 2" evidence="5">
    <location>
        <position position="373"/>
    </location>
</feature>
<comment type="caution">
    <text evidence="11">The sequence shown here is derived from an EMBL/GenBank/DDBJ whole genome shotgun (WGS) entry which is preliminary data.</text>
</comment>
<dbReference type="PROSITE" id="PS51257">
    <property type="entry name" value="PROKAR_LIPOPROTEIN"/>
    <property type="match status" value="1"/>
</dbReference>
<feature type="chain" id="PRO_5020869326" evidence="10">
    <location>
        <begin position="21"/>
        <end position="601"/>
    </location>
</feature>
<evidence type="ECO:0000313" key="11">
    <source>
        <dbReference type="EMBL" id="TDR23615.1"/>
    </source>
</evidence>
<feature type="binding site" evidence="7">
    <location>
        <position position="372"/>
    </location>
    <ligand>
        <name>Zn(2+)</name>
        <dbReference type="ChEBI" id="CHEBI:29105"/>
        <label>1</label>
        <note>catalytic</note>
    </ligand>
</feature>
<keyword evidence="7" id="KW-0479">Metal-binding</keyword>
<organism evidence="11 12">
    <name type="scientific">Marinicella litoralis</name>
    <dbReference type="NCBI Taxonomy" id="644220"/>
    <lineage>
        <taxon>Bacteria</taxon>
        <taxon>Pseudomonadati</taxon>
        <taxon>Pseudomonadota</taxon>
        <taxon>Gammaproteobacteria</taxon>
        <taxon>Lysobacterales</taxon>
        <taxon>Marinicellaceae</taxon>
        <taxon>Marinicella</taxon>
    </lineage>
</organism>
<feature type="binding site" evidence="6">
    <location>
        <position position="509"/>
    </location>
    <ligand>
        <name>chloride</name>
        <dbReference type="ChEBI" id="CHEBI:17996"/>
        <label>1</label>
    </ligand>
</feature>
<feature type="binding site" evidence="9">
    <location>
        <position position="400"/>
    </location>
    <ligand>
        <name>Zn(2+)</name>
        <dbReference type="ChEBI" id="CHEBI:29105"/>
        <label>2</label>
        <note>catalytic</note>
    </ligand>
</feature>
<dbReference type="RefSeq" id="WP_099017759.1">
    <property type="nucleotide sequence ID" value="NZ_NIHB01000001.1"/>
</dbReference>
<feature type="disulfide bond" evidence="8">
    <location>
        <begin position="525"/>
        <end position="537"/>
    </location>
</feature>
<dbReference type="GO" id="GO:0016020">
    <property type="term" value="C:membrane"/>
    <property type="evidence" value="ECO:0007669"/>
    <property type="project" value="InterPro"/>
</dbReference>
<evidence type="ECO:0000256" key="10">
    <source>
        <dbReference type="SAM" id="SignalP"/>
    </source>
</evidence>
<dbReference type="PANTHER" id="PTHR10514:SF27">
    <property type="entry name" value="ANGIOTENSIN-CONVERTING ENZYME"/>
    <property type="match status" value="1"/>
</dbReference>
<feature type="active site" description="Proton donor 2" evidence="5">
    <location>
        <position position="500"/>
    </location>
</feature>
<accession>A0A4R6XUD5</accession>
<keyword evidence="12" id="KW-1185">Reference proteome</keyword>
<dbReference type="CDD" id="cd06461">
    <property type="entry name" value="M2_ACE"/>
    <property type="match status" value="1"/>
</dbReference>
<dbReference type="PANTHER" id="PTHR10514">
    <property type="entry name" value="ANGIOTENSIN-CONVERTING ENZYME"/>
    <property type="match status" value="1"/>
</dbReference>
<dbReference type="SUPFAM" id="SSF55486">
    <property type="entry name" value="Metalloproteases ('zincins'), catalytic domain"/>
    <property type="match status" value="1"/>
</dbReference>
<dbReference type="PROSITE" id="PS52011">
    <property type="entry name" value="PEPTIDASE_M2"/>
    <property type="match status" value="1"/>
</dbReference>
<protein>
    <submittedName>
        <fullName evidence="11">Peptidyl-dipeptidase A</fullName>
    </submittedName>
</protein>
<gene>
    <name evidence="11" type="ORF">C8D91_0479</name>
</gene>
<feature type="binding site" evidence="9">
    <location>
        <position position="372"/>
    </location>
    <ligand>
        <name>Zn(2+)</name>
        <dbReference type="ChEBI" id="CHEBI:29105"/>
        <label>2</label>
        <note>catalytic</note>
    </ligand>
</feature>
<evidence type="ECO:0000256" key="9">
    <source>
        <dbReference type="PIRSR" id="PIRSR601548-8"/>
    </source>
</evidence>
<name>A0A4R6XUD5_9GAMM</name>
<feature type="binding site" evidence="7">
    <location>
        <position position="376"/>
    </location>
    <ligand>
        <name>Zn(2+)</name>
        <dbReference type="ChEBI" id="CHEBI:29105"/>
        <label>1</label>
        <note>catalytic</note>
    </ligand>
</feature>
<feature type="binding site" evidence="7">
    <location>
        <position position="400"/>
    </location>
    <ligand>
        <name>Zn(2+)</name>
        <dbReference type="ChEBI" id="CHEBI:29105"/>
        <label>1</label>
        <note>catalytic</note>
    </ligand>
</feature>
<dbReference type="AlphaFoldDB" id="A0A4R6XUD5"/>
<feature type="disulfide bond" evidence="8">
    <location>
        <begin position="341"/>
        <end position="359"/>
    </location>
</feature>
<dbReference type="GO" id="GO:0008237">
    <property type="term" value="F:metallopeptidase activity"/>
    <property type="evidence" value="ECO:0007669"/>
    <property type="project" value="InterPro"/>
</dbReference>
<feature type="binding site" evidence="6">
    <location>
        <position position="212"/>
    </location>
    <ligand>
        <name>chloride</name>
        <dbReference type="ChEBI" id="CHEBI:17996"/>
        <label>1</label>
    </ligand>
</feature>
<dbReference type="GO" id="GO:0008241">
    <property type="term" value="F:peptidyl-dipeptidase activity"/>
    <property type="evidence" value="ECO:0007669"/>
    <property type="project" value="InterPro"/>
</dbReference>
<evidence type="ECO:0000256" key="5">
    <source>
        <dbReference type="PIRSR" id="PIRSR601548-11"/>
    </source>
</evidence>
<evidence type="ECO:0000256" key="3">
    <source>
        <dbReference type="ARBA" id="ARBA00023180"/>
    </source>
</evidence>
<dbReference type="EMBL" id="SNZB01000001">
    <property type="protein sequence ID" value="TDR23615.1"/>
    <property type="molecule type" value="Genomic_DNA"/>
</dbReference>
<evidence type="ECO:0000256" key="2">
    <source>
        <dbReference type="ARBA" id="ARBA00023157"/>
    </source>
</evidence>
<feature type="binding site" evidence="9">
    <location>
        <position position="376"/>
    </location>
    <ligand>
        <name>Zn(2+)</name>
        <dbReference type="ChEBI" id="CHEBI:29105"/>
        <label>2</label>
        <note>catalytic</note>
    </ligand>
</feature>
<keyword evidence="2 8" id="KW-1015">Disulfide bond</keyword>
<sequence length="601" mass="68393">MKNIFILCLLLMLMACQQQGMNKPVTTQVTVEDAQAFLDRVEETYIKEGEYAARVAWVQANFITEDTIWLGAKSIEKMGALSVKFANEAKQFDALDLSDDMRRRLNIIKGSLTLAAPDDAEKNAELAQIMAKLEAMYGAGKYCVDGECQNLGELSKTIAESRDHKALLEAWQGWRTISPAMREKYKRMVELANEGARDLGYDDTGAMWRAGYDMPASEFPVELDRLWSQVKPLYDSLQCHVKTKLTEHYGDEIMGDDGMIPAHLLGNMWAQDWTGVYDLVKPADAGSTLDVTALLAEHEYDAEKMVKTAEGFFTSLGLEPLPETFWQRSLFTKPQDRDVVCHASAWDIDNLEDIRIKMCIKEDYEDFVTIHHELGHNFYQRAYKDKSILYRNGANDGFHEAIGDTVALSITPQYFKEIGLIDEVPASSNDLGMLMQKALEKIAFVPFGLMIDQWRWKVFNGEISPEEYNAGWWSLRNQYQGVKSPVARTEDHFDPGAKYHIPGNTPYTRYFLAHILQFQFHRELCKTAGYEGDLHRCSIYNNQAAGEKLIKVLEMGAEKPWQDAMEIVANSREMDATAVVDYFAPLKVWLDEQNQGRDCGW</sequence>
<feature type="disulfide bond" evidence="8">
    <location>
        <begin position="143"/>
        <end position="148"/>
    </location>
</feature>
<keyword evidence="7" id="KW-0862">Zinc</keyword>
<proteinExistence type="predicted"/>
<evidence type="ECO:0000256" key="8">
    <source>
        <dbReference type="PIRSR" id="PIRSR601548-4"/>
    </source>
</evidence>
<dbReference type="InterPro" id="IPR001548">
    <property type="entry name" value="Peptidase_M2"/>
</dbReference>
<feature type="active site" description="Proton acceptor 1" evidence="4">
    <location>
        <position position="373"/>
    </location>
</feature>
<dbReference type="Gene3D" id="1.10.1370.30">
    <property type="match status" value="2"/>
</dbReference>
<dbReference type="FunFam" id="1.10.1370.30:FF:000005">
    <property type="entry name" value="Angiotensin-converting enzyme"/>
    <property type="match status" value="1"/>
</dbReference>
<feature type="active site" description="Proton donor 1" evidence="4">
    <location>
        <position position="500"/>
    </location>
</feature>
<feature type="signal peptide" evidence="10">
    <location>
        <begin position="1"/>
        <end position="20"/>
    </location>
</feature>
<reference evidence="11 12" key="1">
    <citation type="submission" date="2019-03" db="EMBL/GenBank/DDBJ databases">
        <title>Genomic Encyclopedia of Type Strains, Phase IV (KMG-IV): sequencing the most valuable type-strain genomes for metagenomic binning, comparative biology and taxonomic classification.</title>
        <authorList>
            <person name="Goeker M."/>
        </authorList>
    </citation>
    <scope>NUCLEOTIDE SEQUENCE [LARGE SCALE GENOMIC DNA]</scope>
    <source>
        <strain evidence="11 12">DSM 25488</strain>
    </source>
</reference>
<evidence type="ECO:0000256" key="6">
    <source>
        <dbReference type="PIRSR" id="PIRSR601548-2"/>
    </source>
</evidence>
<dbReference type="Pfam" id="PF01401">
    <property type="entry name" value="Peptidase_M2"/>
    <property type="match status" value="1"/>
</dbReference>
<evidence type="ECO:0000313" key="12">
    <source>
        <dbReference type="Proteomes" id="UP000295724"/>
    </source>
</evidence>
<evidence type="ECO:0000256" key="1">
    <source>
        <dbReference type="ARBA" id="ARBA00022729"/>
    </source>
</evidence>
<keyword evidence="1 10" id="KW-0732">Signal</keyword>
<evidence type="ECO:0000256" key="7">
    <source>
        <dbReference type="PIRSR" id="PIRSR601548-3"/>
    </source>
</evidence>
<dbReference type="OrthoDB" id="5241329at2"/>
<evidence type="ECO:0000256" key="4">
    <source>
        <dbReference type="PIRSR" id="PIRSR601548-1"/>
    </source>
</evidence>